<dbReference type="Pfam" id="PF01073">
    <property type="entry name" value="3Beta_HSD"/>
    <property type="match status" value="1"/>
</dbReference>
<sequence>MTLAGVNCLVTGAGGFLGQRIVRLLLEEEEPLAEIRLLDKAFSSEALGRIGSNYMGILMEYPHTIC</sequence>
<evidence type="ECO:0000259" key="1">
    <source>
        <dbReference type="Pfam" id="PF01073"/>
    </source>
</evidence>
<dbReference type="EMBL" id="KZ518539">
    <property type="protein sequence ID" value="PKU28993.1"/>
    <property type="molecule type" value="Genomic_DNA"/>
</dbReference>
<gene>
    <name evidence="2" type="ORF">llap_20703</name>
</gene>
<dbReference type="SUPFAM" id="SSF51735">
    <property type="entry name" value="NAD(P)-binding Rossmann-fold domains"/>
    <property type="match status" value="1"/>
</dbReference>
<dbReference type="GO" id="GO:0016616">
    <property type="term" value="F:oxidoreductase activity, acting on the CH-OH group of donors, NAD or NADP as acceptor"/>
    <property type="evidence" value="ECO:0007669"/>
    <property type="project" value="InterPro"/>
</dbReference>
<name>A0A2I0T5C0_LIMLA</name>
<organism evidence="2 3">
    <name type="scientific">Limosa lapponica baueri</name>
    <dbReference type="NCBI Taxonomy" id="1758121"/>
    <lineage>
        <taxon>Eukaryota</taxon>
        <taxon>Metazoa</taxon>
        <taxon>Chordata</taxon>
        <taxon>Craniata</taxon>
        <taxon>Vertebrata</taxon>
        <taxon>Euteleostomi</taxon>
        <taxon>Archelosauria</taxon>
        <taxon>Archosauria</taxon>
        <taxon>Dinosauria</taxon>
        <taxon>Saurischia</taxon>
        <taxon>Theropoda</taxon>
        <taxon>Coelurosauria</taxon>
        <taxon>Aves</taxon>
        <taxon>Neognathae</taxon>
        <taxon>Neoaves</taxon>
        <taxon>Charadriiformes</taxon>
        <taxon>Scolopacidae</taxon>
        <taxon>Limosa</taxon>
    </lineage>
</organism>
<reference evidence="3" key="1">
    <citation type="submission" date="2017-11" db="EMBL/GenBank/DDBJ databases">
        <authorList>
            <person name="Lima N.C."/>
            <person name="Parody-Merino A.M."/>
            <person name="Battley P.F."/>
            <person name="Fidler A.E."/>
            <person name="Prosdocimi F."/>
        </authorList>
    </citation>
    <scope>NUCLEOTIDE SEQUENCE [LARGE SCALE GENOMIC DNA]</scope>
</reference>
<accession>A0A2I0T5C0</accession>
<feature type="domain" description="3-beta hydroxysteroid dehydrogenase/isomerase" evidence="1">
    <location>
        <begin position="9"/>
        <end position="47"/>
    </location>
</feature>
<dbReference type="InterPro" id="IPR036291">
    <property type="entry name" value="NAD(P)-bd_dom_sf"/>
</dbReference>
<proteinExistence type="predicted"/>
<keyword evidence="3" id="KW-1185">Reference proteome</keyword>
<dbReference type="Proteomes" id="UP000233556">
    <property type="component" value="Unassembled WGS sequence"/>
</dbReference>
<evidence type="ECO:0000313" key="3">
    <source>
        <dbReference type="Proteomes" id="UP000233556"/>
    </source>
</evidence>
<dbReference type="AlphaFoldDB" id="A0A2I0T5C0"/>
<evidence type="ECO:0000313" key="2">
    <source>
        <dbReference type="EMBL" id="PKU28993.1"/>
    </source>
</evidence>
<reference evidence="3" key="2">
    <citation type="submission" date="2017-12" db="EMBL/GenBank/DDBJ databases">
        <title>Genome sequence of the Bar-tailed Godwit (Limosa lapponica baueri).</title>
        <authorList>
            <person name="Lima N.C.B."/>
            <person name="Parody-Merino A.M."/>
            <person name="Battley P.F."/>
            <person name="Fidler A.E."/>
            <person name="Prosdocimi F."/>
        </authorList>
    </citation>
    <scope>NUCLEOTIDE SEQUENCE [LARGE SCALE GENOMIC DNA]</scope>
</reference>
<protein>
    <recommendedName>
        <fullName evidence="1">3-beta hydroxysteroid dehydrogenase/isomerase domain-containing protein</fullName>
    </recommendedName>
</protein>
<dbReference type="InterPro" id="IPR002225">
    <property type="entry name" value="3Beta_OHSteriod_DH/Estase"/>
</dbReference>
<dbReference type="Gene3D" id="3.40.50.720">
    <property type="entry name" value="NAD(P)-binding Rossmann-like Domain"/>
    <property type="match status" value="1"/>
</dbReference>
<dbReference type="GO" id="GO:0006694">
    <property type="term" value="P:steroid biosynthetic process"/>
    <property type="evidence" value="ECO:0007669"/>
    <property type="project" value="InterPro"/>
</dbReference>